<feature type="compositionally biased region" description="Basic and acidic residues" evidence="1">
    <location>
        <begin position="20"/>
        <end position="31"/>
    </location>
</feature>
<feature type="domain" description="Tyrosine specific protein phosphatases" evidence="3">
    <location>
        <begin position="388"/>
        <end position="449"/>
    </location>
</feature>
<gene>
    <name evidence="4 6 7" type="ORF">SRAE_1000099200</name>
</gene>
<evidence type="ECO:0000313" key="5">
    <source>
        <dbReference type="Proteomes" id="UP000035682"/>
    </source>
</evidence>
<dbReference type="GeneID" id="36375087"/>
<dbReference type="AlphaFoldDB" id="A0A090L3S2"/>
<evidence type="ECO:0000259" key="3">
    <source>
        <dbReference type="PROSITE" id="PS50056"/>
    </source>
</evidence>
<dbReference type="InterPro" id="IPR029021">
    <property type="entry name" value="Prot-tyrosine_phosphatase-like"/>
</dbReference>
<feature type="domain" description="Tyrosine-protein phosphatase" evidence="2">
    <location>
        <begin position="207"/>
        <end position="458"/>
    </location>
</feature>
<evidence type="ECO:0000259" key="2">
    <source>
        <dbReference type="PROSITE" id="PS50055"/>
    </source>
</evidence>
<keyword evidence="5" id="KW-1185">Reference proteome</keyword>
<reference evidence="4 5" key="1">
    <citation type="submission" date="2014-09" db="EMBL/GenBank/DDBJ databases">
        <authorList>
            <person name="Martin A.A."/>
        </authorList>
    </citation>
    <scope>NUCLEOTIDE SEQUENCE</scope>
    <source>
        <strain evidence="5">ED321</strain>
        <strain evidence="4">ED321 Heterogonic</strain>
    </source>
</reference>
<keyword evidence="4" id="KW-0675">Receptor</keyword>
<dbReference type="SMART" id="SM00404">
    <property type="entry name" value="PTPc_motif"/>
    <property type="match status" value="1"/>
</dbReference>
<dbReference type="InterPro" id="IPR000242">
    <property type="entry name" value="PTP_cat"/>
</dbReference>
<dbReference type="RefSeq" id="XP_024501924.1">
    <property type="nucleotide sequence ID" value="XM_024647891.1"/>
</dbReference>
<dbReference type="Pfam" id="PF00102">
    <property type="entry name" value="Y_phosphatase"/>
    <property type="match status" value="1"/>
</dbReference>
<feature type="compositionally biased region" description="Low complexity" evidence="1">
    <location>
        <begin position="67"/>
        <end position="79"/>
    </location>
</feature>
<reference evidence="6" key="2">
    <citation type="submission" date="2020-12" db="UniProtKB">
        <authorList>
            <consortium name="WormBaseParasite"/>
        </authorList>
    </citation>
    <scope>IDENTIFICATION</scope>
</reference>
<dbReference type="GO" id="GO:0004725">
    <property type="term" value="F:protein tyrosine phosphatase activity"/>
    <property type="evidence" value="ECO:0007669"/>
    <property type="project" value="InterPro"/>
</dbReference>
<dbReference type="CTD" id="36375087"/>
<evidence type="ECO:0000313" key="4">
    <source>
        <dbReference type="EMBL" id="CEF62722.1"/>
    </source>
</evidence>
<dbReference type="SUPFAM" id="SSF52799">
    <property type="entry name" value="(Phosphotyrosine protein) phosphatases II"/>
    <property type="match status" value="1"/>
</dbReference>
<name>A0A090L3S2_STRRB</name>
<accession>A0A090L3S2</accession>
<dbReference type="WormBase" id="SRAE_1000099200">
    <property type="protein sequence ID" value="SRP11581"/>
    <property type="gene ID" value="WBGene00257592"/>
</dbReference>
<feature type="region of interest" description="Disordered" evidence="1">
    <location>
        <begin position="1"/>
        <end position="31"/>
    </location>
</feature>
<evidence type="ECO:0000256" key="1">
    <source>
        <dbReference type="SAM" id="MobiDB-lite"/>
    </source>
</evidence>
<dbReference type="OrthoDB" id="6058203at2759"/>
<dbReference type="WBParaSite" id="SRAE_1000099200.1">
    <property type="protein sequence ID" value="SRAE_1000099200.1"/>
    <property type="gene ID" value="WBGene00257592"/>
</dbReference>
<evidence type="ECO:0000313" key="6">
    <source>
        <dbReference type="WBParaSite" id="SRAE_1000099200.1"/>
    </source>
</evidence>
<dbReference type="PANTHER" id="PTHR46163">
    <property type="entry name" value="TYROSINE-PROTEIN PHOSPHATASE-RELATED"/>
    <property type="match status" value="1"/>
</dbReference>
<dbReference type="PROSITE" id="PS50056">
    <property type="entry name" value="TYR_PHOSPHATASE_2"/>
    <property type="match status" value="1"/>
</dbReference>
<organism evidence="4">
    <name type="scientific">Strongyloides ratti</name>
    <name type="common">Parasitic roundworm</name>
    <dbReference type="NCBI Taxonomy" id="34506"/>
    <lineage>
        <taxon>Eukaryota</taxon>
        <taxon>Metazoa</taxon>
        <taxon>Ecdysozoa</taxon>
        <taxon>Nematoda</taxon>
        <taxon>Chromadorea</taxon>
        <taxon>Rhabditida</taxon>
        <taxon>Tylenchina</taxon>
        <taxon>Panagrolaimomorpha</taxon>
        <taxon>Strongyloidoidea</taxon>
        <taxon>Strongyloididae</taxon>
        <taxon>Strongyloides</taxon>
    </lineage>
</organism>
<protein>
    <submittedName>
        <fullName evidence="4">Protein-tyrosine phosphatase, receptor/non-receptor type domain and Protein-tyrosine/Dual specificity phosphatase domain and Protein-tyrosine phosphatase, catalytic domain-containing protein</fullName>
    </submittedName>
</protein>
<dbReference type="EMBL" id="LN609528">
    <property type="protein sequence ID" value="CEF62722.1"/>
    <property type="molecule type" value="Genomic_DNA"/>
</dbReference>
<dbReference type="InterPro" id="IPR016130">
    <property type="entry name" value="Tyr_Pase_AS"/>
</dbReference>
<dbReference type="PRINTS" id="PR00700">
    <property type="entry name" value="PRTYPHPHTASE"/>
</dbReference>
<dbReference type="InterPro" id="IPR003595">
    <property type="entry name" value="Tyr_Pase_cat"/>
</dbReference>
<dbReference type="PROSITE" id="PS00383">
    <property type="entry name" value="TYR_PHOSPHATASE_1"/>
    <property type="match status" value="1"/>
</dbReference>
<dbReference type="SMART" id="SM00194">
    <property type="entry name" value="PTPc"/>
    <property type="match status" value="1"/>
</dbReference>
<dbReference type="STRING" id="34506.A0A090L3S2"/>
<sequence>MPVSKGPIAKNKIQNKRKKNQNDDLRTADEFEKKPKTKEITKKCLITDISTYTAVIKSKPFSTSCGVKSNSKVSSNKNNQLPTQVKSEVKKDDINNCVKPKKIKAPSKNVKKVTSESKSNKKEFLKNDDEEGEGINEGGKENKDTIIEMPIDISKTCCITTDKNKDVRKKFCEELLAMKSIKHVVGNKEFKNPKYKPNLPATAFAKNSSLNRYSDVKCIDKTRVILKRNLPEFKAKRITKSFSSDEKCVAQENDYIHANYVKVPNSDFTYICCQGPLENTLDDHWLMCWQENVKVIVMLCEVIEDNEEKCHKYWPDIMTKKAYGGIFVTNEKEDTNKYANVVIRTFKVQLNDMKRTIIQYHMRSWPDRLIPNGTPIICCILREIQLVSGLNPTVVHCSAGIGRTGTFMGVHYISEKFKMINDGNINILEAIKEMREQRLQTVQSTIQFGYLHICLLQYFCEENIFDTTDNVKEFISKSVETIQQYALRLTQKNKAKECESKGK</sequence>
<dbReference type="PROSITE" id="PS50055">
    <property type="entry name" value="TYR_PHOSPHATASE_PTP"/>
    <property type="match status" value="1"/>
</dbReference>
<evidence type="ECO:0000313" key="7">
    <source>
        <dbReference type="WormBase" id="SRAE_1000099200"/>
    </source>
</evidence>
<dbReference type="CDD" id="cd00047">
    <property type="entry name" value="PTPc"/>
    <property type="match status" value="1"/>
</dbReference>
<dbReference type="InterPro" id="IPR052782">
    <property type="entry name" value="Oocyte-zygote_transition_reg"/>
</dbReference>
<feature type="region of interest" description="Disordered" evidence="1">
    <location>
        <begin position="61"/>
        <end position="83"/>
    </location>
</feature>
<dbReference type="InterPro" id="IPR000387">
    <property type="entry name" value="Tyr_Pase_dom"/>
</dbReference>
<feature type="region of interest" description="Disordered" evidence="1">
    <location>
        <begin position="104"/>
        <end position="143"/>
    </location>
</feature>
<dbReference type="Gene3D" id="3.90.190.10">
    <property type="entry name" value="Protein tyrosine phosphatase superfamily"/>
    <property type="match status" value="1"/>
</dbReference>
<dbReference type="Proteomes" id="UP000035682">
    <property type="component" value="Unplaced"/>
</dbReference>
<proteinExistence type="predicted"/>
<feature type="compositionally biased region" description="Basic and acidic residues" evidence="1">
    <location>
        <begin position="113"/>
        <end position="127"/>
    </location>
</feature>